<name>A0A182J693_ANOAO</name>
<evidence type="ECO:0000256" key="3">
    <source>
        <dbReference type="ARBA" id="ARBA00022989"/>
    </source>
</evidence>
<dbReference type="PANTHER" id="PTHR23503">
    <property type="entry name" value="SOLUTE CARRIER FAMILY 2"/>
    <property type="match status" value="1"/>
</dbReference>
<evidence type="ECO:0000313" key="8">
    <source>
        <dbReference type="EnsemblMetazoa" id="AATE012154-PA.1"/>
    </source>
</evidence>
<comment type="similarity">
    <text evidence="6">Belongs to the major facilitator superfamily. Sugar transporter (TC 2.A.1.1) family.</text>
</comment>
<dbReference type="PROSITE" id="PS00216">
    <property type="entry name" value="SUGAR_TRANSPORT_1"/>
    <property type="match status" value="1"/>
</dbReference>
<evidence type="ECO:0000256" key="2">
    <source>
        <dbReference type="ARBA" id="ARBA00022692"/>
    </source>
</evidence>
<dbReference type="InterPro" id="IPR003663">
    <property type="entry name" value="Sugar/inositol_transpt"/>
</dbReference>
<feature type="domain" description="Major facilitator superfamily (MFS) profile" evidence="7">
    <location>
        <begin position="45"/>
        <end position="505"/>
    </location>
</feature>
<keyword evidence="6" id="KW-0813">Transport</keyword>
<sequence length="527" mass="58153">MDPSEHEEEGRVLYSPEKGSKIVQNVNASNVRKDSRWTFWLITAGISTTFGAAVPTGYNIGVINAPANFIKSWCNETIYETYGTVFTEGNLETFWSAVVSIFLIGGVIGSLGGAWVADKMGRKRSFLLCGFLLVVGGLCFQFCKAIGSVELLMIGRIVVGLAAGLTTSTVPMYLTELAPLGLRGALGVFCSMGVTGGVVVGQVMSLEEVFGTDDHWQFALSFYVILVVTFFVPYHWLPESPKYLFVIRRRHDEAVNELKRVAGRKVRDEYVREQIDAMRRECTPENEEESVGDGERREEKAKERSIISVLKDRTLLLPLVLVCALQGGQQLSGINAVFFYSVSIFESVGLSSTDAKFANLGAGCLNLFVAFFSPILMAMFNRRFLALLSCSMCAIFLFCLTFIVYFIDDVEWFSYASIVAILLYILFYQIGLGPIPYFIGSELFEVGPRPAAMALGSLASWGCNFIVAMLFTTLQNAWGAFVFLPFTVTCVALTLLLKLYLPETRGKRISQIVPLVAKGFSSKPLVP</sequence>
<evidence type="ECO:0000259" key="7">
    <source>
        <dbReference type="PROSITE" id="PS50850"/>
    </source>
</evidence>
<dbReference type="PROSITE" id="PS00217">
    <property type="entry name" value="SUGAR_TRANSPORT_2"/>
    <property type="match status" value="1"/>
</dbReference>
<dbReference type="InterPro" id="IPR045263">
    <property type="entry name" value="GLUT"/>
</dbReference>
<dbReference type="PRINTS" id="PR00171">
    <property type="entry name" value="SUGRTRNSPORT"/>
</dbReference>
<dbReference type="InterPro" id="IPR036259">
    <property type="entry name" value="MFS_trans_sf"/>
</dbReference>
<dbReference type="InterPro" id="IPR005828">
    <property type="entry name" value="MFS_sugar_transport-like"/>
</dbReference>
<dbReference type="PROSITE" id="PS50850">
    <property type="entry name" value="MFS"/>
    <property type="match status" value="1"/>
</dbReference>
<keyword evidence="4" id="KW-0472">Membrane</keyword>
<keyword evidence="5" id="KW-0325">Glycoprotein</keyword>
<evidence type="ECO:0000256" key="1">
    <source>
        <dbReference type="ARBA" id="ARBA00004141"/>
    </source>
</evidence>
<dbReference type="InterPro" id="IPR005829">
    <property type="entry name" value="Sugar_transporter_CS"/>
</dbReference>
<evidence type="ECO:0000256" key="6">
    <source>
        <dbReference type="RuleBase" id="RU003346"/>
    </source>
</evidence>
<dbReference type="STRING" id="41427.A0A182J693"/>
<dbReference type="NCBIfam" id="TIGR00879">
    <property type="entry name" value="SP"/>
    <property type="match status" value="1"/>
</dbReference>
<accession>A0A182J693</accession>
<dbReference type="CDD" id="cd17357">
    <property type="entry name" value="MFS_GLUT_Class1_2_like"/>
    <property type="match status" value="1"/>
</dbReference>
<evidence type="ECO:0000256" key="5">
    <source>
        <dbReference type="ARBA" id="ARBA00023180"/>
    </source>
</evidence>
<dbReference type="Gene3D" id="1.20.1250.20">
    <property type="entry name" value="MFS general substrate transporter like domains"/>
    <property type="match status" value="1"/>
</dbReference>
<comment type="subcellular location">
    <subcellularLocation>
        <location evidence="1">Membrane</location>
        <topology evidence="1">Multi-pass membrane protein</topology>
    </subcellularLocation>
</comment>
<dbReference type="EnsemblMetazoa" id="AATE012154-RA">
    <property type="protein sequence ID" value="AATE012154-PA.1"/>
    <property type="gene ID" value="AATE012154"/>
</dbReference>
<keyword evidence="2" id="KW-0812">Transmembrane</keyword>
<dbReference type="PANTHER" id="PTHR23503:SF127">
    <property type="entry name" value="FI08437P-RELATED"/>
    <property type="match status" value="1"/>
</dbReference>
<evidence type="ECO:0000256" key="4">
    <source>
        <dbReference type="ARBA" id="ARBA00023136"/>
    </source>
</evidence>
<proteinExistence type="inferred from homology"/>
<organism evidence="8">
    <name type="scientific">Anopheles atroparvus</name>
    <name type="common">European mosquito</name>
    <dbReference type="NCBI Taxonomy" id="41427"/>
    <lineage>
        <taxon>Eukaryota</taxon>
        <taxon>Metazoa</taxon>
        <taxon>Ecdysozoa</taxon>
        <taxon>Arthropoda</taxon>
        <taxon>Hexapoda</taxon>
        <taxon>Insecta</taxon>
        <taxon>Pterygota</taxon>
        <taxon>Neoptera</taxon>
        <taxon>Endopterygota</taxon>
        <taxon>Diptera</taxon>
        <taxon>Nematocera</taxon>
        <taxon>Culicoidea</taxon>
        <taxon>Culicidae</taxon>
        <taxon>Anophelinae</taxon>
        <taxon>Anopheles</taxon>
    </lineage>
</organism>
<dbReference type="VEuPathDB" id="VectorBase:AATE012154"/>
<dbReference type="InterPro" id="IPR020846">
    <property type="entry name" value="MFS_dom"/>
</dbReference>
<dbReference type="Pfam" id="PF00083">
    <property type="entry name" value="Sugar_tr"/>
    <property type="match status" value="1"/>
</dbReference>
<dbReference type="SUPFAM" id="SSF103473">
    <property type="entry name" value="MFS general substrate transporter"/>
    <property type="match status" value="1"/>
</dbReference>
<dbReference type="GO" id="GO:0016020">
    <property type="term" value="C:membrane"/>
    <property type="evidence" value="ECO:0007669"/>
    <property type="project" value="UniProtKB-SubCell"/>
</dbReference>
<dbReference type="AlphaFoldDB" id="A0A182J693"/>
<dbReference type="GO" id="GO:0015149">
    <property type="term" value="F:hexose transmembrane transporter activity"/>
    <property type="evidence" value="ECO:0007669"/>
    <property type="project" value="TreeGrafter"/>
</dbReference>
<protein>
    <recommendedName>
        <fullName evidence="7">Major facilitator superfamily (MFS) profile domain-containing protein</fullName>
    </recommendedName>
</protein>
<reference evidence="8" key="1">
    <citation type="submission" date="2022-08" db="UniProtKB">
        <authorList>
            <consortium name="EnsemblMetazoa"/>
        </authorList>
    </citation>
    <scope>IDENTIFICATION</scope>
    <source>
        <strain evidence="8">EBRO</strain>
    </source>
</reference>
<keyword evidence="3" id="KW-1133">Transmembrane helix</keyword>